<proteinExistence type="predicted"/>
<protein>
    <submittedName>
        <fullName evidence="3">Uncharacterized protein</fullName>
    </submittedName>
</protein>
<organism evidence="2 3">
    <name type="scientific">Syphacia muris</name>
    <dbReference type="NCBI Taxonomy" id="451379"/>
    <lineage>
        <taxon>Eukaryota</taxon>
        <taxon>Metazoa</taxon>
        <taxon>Ecdysozoa</taxon>
        <taxon>Nematoda</taxon>
        <taxon>Chromadorea</taxon>
        <taxon>Rhabditida</taxon>
        <taxon>Spirurina</taxon>
        <taxon>Oxyuridomorpha</taxon>
        <taxon>Oxyuroidea</taxon>
        <taxon>Oxyuridae</taxon>
        <taxon>Syphacia</taxon>
    </lineage>
</organism>
<evidence type="ECO:0000256" key="1">
    <source>
        <dbReference type="SAM" id="MobiDB-lite"/>
    </source>
</evidence>
<feature type="compositionally biased region" description="Basic and acidic residues" evidence="1">
    <location>
        <begin position="46"/>
        <end position="67"/>
    </location>
</feature>
<reference evidence="3" key="1">
    <citation type="submission" date="2017-02" db="UniProtKB">
        <authorList>
            <consortium name="WormBaseParasite"/>
        </authorList>
    </citation>
    <scope>IDENTIFICATION</scope>
</reference>
<dbReference type="WBParaSite" id="SMUV_0001118101-mRNA-1">
    <property type="protein sequence ID" value="SMUV_0001118101-mRNA-1"/>
    <property type="gene ID" value="SMUV_0001118101"/>
</dbReference>
<accession>A0A0N5B1L2</accession>
<dbReference type="AlphaFoldDB" id="A0A0N5B1L2"/>
<name>A0A0N5B1L2_9BILA</name>
<sequence length="67" mass="7314">MIVVVLNDGLHAKCVGAVVIKRWNEKGVAMKRLEIVCLSNSGAERGGGEEGNGKEEEKETKEECKEQ</sequence>
<feature type="region of interest" description="Disordered" evidence="1">
    <location>
        <begin position="41"/>
        <end position="67"/>
    </location>
</feature>
<evidence type="ECO:0000313" key="3">
    <source>
        <dbReference type="WBParaSite" id="SMUV_0001118101-mRNA-1"/>
    </source>
</evidence>
<evidence type="ECO:0000313" key="2">
    <source>
        <dbReference type="Proteomes" id="UP000046393"/>
    </source>
</evidence>
<keyword evidence="2" id="KW-1185">Reference proteome</keyword>
<dbReference type="Proteomes" id="UP000046393">
    <property type="component" value="Unplaced"/>
</dbReference>